<proteinExistence type="predicted"/>
<dbReference type="EMBL" id="VNHT01000007">
    <property type="protein sequence ID" value="TYP91877.1"/>
    <property type="molecule type" value="Genomic_DNA"/>
</dbReference>
<dbReference type="Proteomes" id="UP000324176">
    <property type="component" value="Unassembled WGS sequence"/>
</dbReference>
<dbReference type="EMBL" id="CP011451">
    <property type="protein sequence ID" value="AKH38901.1"/>
    <property type="molecule type" value="Genomic_DNA"/>
</dbReference>
<protein>
    <submittedName>
        <fullName evidence="2">Glutaredoxin-like protein DUF836</fullName>
    </submittedName>
    <submittedName>
        <fullName evidence="1">Thioredoxin</fullName>
    </submittedName>
</protein>
<dbReference type="InterPro" id="IPR052565">
    <property type="entry name" value="Glutaredoxin-like_YDR286C"/>
</dbReference>
<evidence type="ECO:0000313" key="4">
    <source>
        <dbReference type="Proteomes" id="UP000324176"/>
    </source>
</evidence>
<dbReference type="PATRIC" id="fig|44574.3.peg.3780"/>
<dbReference type="RefSeq" id="WP_046850935.1">
    <property type="nucleotide sequence ID" value="NZ_CBDIPD010000124.1"/>
</dbReference>
<evidence type="ECO:0000313" key="3">
    <source>
        <dbReference type="Proteomes" id="UP000034156"/>
    </source>
</evidence>
<organism evidence="1 3">
    <name type="scientific">Nitrosomonas communis</name>
    <dbReference type="NCBI Taxonomy" id="44574"/>
    <lineage>
        <taxon>Bacteria</taxon>
        <taxon>Pseudomonadati</taxon>
        <taxon>Pseudomonadota</taxon>
        <taxon>Betaproteobacteria</taxon>
        <taxon>Nitrosomonadales</taxon>
        <taxon>Nitrosomonadaceae</taxon>
        <taxon>Nitrosomonas</taxon>
    </lineage>
</organism>
<sequence length="85" mass="10079">MDRKKLIVYGRRDCHLCQEMIAALQKLQKQIEFQFEVIDIDSDPQLVNQYNERIPVLVSANDKQDEICHYYLDEAALDAYFAKIR</sequence>
<evidence type="ECO:0000313" key="2">
    <source>
        <dbReference type="EMBL" id="TYP91877.1"/>
    </source>
</evidence>
<keyword evidence="3" id="KW-1185">Reference proteome</keyword>
<reference evidence="2 4" key="3">
    <citation type="submission" date="2019-07" db="EMBL/GenBank/DDBJ databases">
        <title>Active sludge and wastewater microbial communities from Klosterneuburg, Austria.</title>
        <authorList>
            <person name="Wagner M."/>
        </authorList>
    </citation>
    <scope>NUCLEOTIDE SEQUENCE [LARGE SCALE GENOMIC DNA]</scope>
    <source>
        <strain evidence="2 4">Nm2</strain>
    </source>
</reference>
<reference evidence="1 3" key="2">
    <citation type="journal article" date="2016" name="Genome Announc.">
        <title>Genome Sequence of Nitrosomonas communis Strain Nm2, a Mesophilic Ammonia-Oxidizing Bacterium Isolated from Mediterranean Soil.</title>
        <authorList>
            <person name="Kozlowski J.A."/>
            <person name="Kits K.D."/>
            <person name="Stein L.Y."/>
        </authorList>
    </citation>
    <scope>NUCLEOTIDE SEQUENCE [LARGE SCALE GENOMIC DNA]</scope>
    <source>
        <strain evidence="1 3">Nm2</strain>
    </source>
</reference>
<dbReference type="PANTHER" id="PTHR33558">
    <property type="entry name" value="GLUTAREDOXIN-LIKE PROTEIN C5ORF63 HOMOLOG"/>
    <property type="match status" value="1"/>
</dbReference>
<dbReference type="InterPro" id="IPR008554">
    <property type="entry name" value="Glutaredoxin-like"/>
</dbReference>
<dbReference type="SUPFAM" id="SSF52833">
    <property type="entry name" value="Thioredoxin-like"/>
    <property type="match status" value="1"/>
</dbReference>
<dbReference type="Gene3D" id="3.40.30.10">
    <property type="entry name" value="Glutaredoxin"/>
    <property type="match status" value="1"/>
</dbReference>
<dbReference type="AlphaFoldDB" id="A0A0F7KHB1"/>
<evidence type="ECO:0000313" key="1">
    <source>
        <dbReference type="EMBL" id="AKH38901.1"/>
    </source>
</evidence>
<dbReference type="KEGG" id="nco:AAW31_15605"/>
<reference evidence="3" key="1">
    <citation type="submission" date="2015-05" db="EMBL/GenBank/DDBJ databases">
        <title>Draft genome of Nitrosomonas communis strain Nm2.</title>
        <authorList>
            <person name="Kozlowski J.A."/>
            <person name="Kits K.D."/>
            <person name="Stein L.Y."/>
        </authorList>
    </citation>
    <scope>NUCLEOTIDE SEQUENCE [LARGE SCALE GENOMIC DNA]</scope>
    <source>
        <strain evidence="3">Nm2</strain>
    </source>
</reference>
<dbReference type="Pfam" id="PF05768">
    <property type="entry name" value="Glrx-like"/>
    <property type="match status" value="1"/>
</dbReference>
<gene>
    <name evidence="1" type="ORF">AAW31_15605</name>
    <name evidence="2" type="ORF">BCL69_100738</name>
</gene>
<dbReference type="OrthoDB" id="8779161at2"/>
<dbReference type="InterPro" id="IPR036249">
    <property type="entry name" value="Thioredoxin-like_sf"/>
</dbReference>
<accession>A0A0F7KHB1</accession>
<name>A0A0F7KHB1_9PROT</name>
<dbReference type="PANTHER" id="PTHR33558:SF1">
    <property type="entry name" value="GLUTAREDOXIN-LIKE PROTEIN C5ORF63 HOMOLOG"/>
    <property type="match status" value="1"/>
</dbReference>
<dbReference type="Proteomes" id="UP000034156">
    <property type="component" value="Chromosome"/>
</dbReference>